<evidence type="ECO:0000313" key="4">
    <source>
        <dbReference type="EMBL" id="KAJ3482998.1"/>
    </source>
</evidence>
<feature type="transmembrane region" description="Helical" evidence="2">
    <location>
        <begin position="144"/>
        <end position="167"/>
    </location>
</feature>
<keyword evidence="2" id="KW-0472">Membrane</keyword>
<keyword evidence="2" id="KW-0812">Transmembrane</keyword>
<proteinExistence type="predicted"/>
<evidence type="ECO:0000256" key="1">
    <source>
        <dbReference type="SAM" id="MobiDB-lite"/>
    </source>
</evidence>
<feature type="transmembrane region" description="Helical" evidence="2">
    <location>
        <begin position="245"/>
        <end position="264"/>
    </location>
</feature>
<protein>
    <recommendedName>
        <fullName evidence="3">DUF6535 domain-containing protein</fullName>
    </recommendedName>
</protein>
<gene>
    <name evidence="4" type="ORF">NLI96_g6613</name>
</gene>
<evidence type="ECO:0000259" key="3">
    <source>
        <dbReference type="Pfam" id="PF20153"/>
    </source>
</evidence>
<feature type="domain" description="DUF6535" evidence="3">
    <location>
        <begin position="44"/>
        <end position="227"/>
    </location>
</feature>
<comment type="caution">
    <text evidence="4">The sequence shown here is derived from an EMBL/GenBank/DDBJ whole genome shotgun (WGS) entry which is preliminary data.</text>
</comment>
<evidence type="ECO:0000313" key="5">
    <source>
        <dbReference type="Proteomes" id="UP001212997"/>
    </source>
</evidence>
<keyword evidence="5" id="KW-1185">Reference proteome</keyword>
<dbReference type="Pfam" id="PF20153">
    <property type="entry name" value="DUF6535"/>
    <property type="match status" value="1"/>
</dbReference>
<evidence type="ECO:0000256" key="2">
    <source>
        <dbReference type="SAM" id="Phobius"/>
    </source>
</evidence>
<dbReference type="Proteomes" id="UP001212997">
    <property type="component" value="Unassembled WGS sequence"/>
</dbReference>
<accession>A0AAD5YFR9</accession>
<feature type="transmembrane region" description="Helical" evidence="2">
    <location>
        <begin position="200"/>
        <end position="225"/>
    </location>
</feature>
<dbReference type="EMBL" id="JANAWD010000247">
    <property type="protein sequence ID" value="KAJ3482998.1"/>
    <property type="molecule type" value="Genomic_DNA"/>
</dbReference>
<keyword evidence="2" id="KW-1133">Transmembrane helix</keyword>
<feature type="region of interest" description="Disordered" evidence="1">
    <location>
        <begin position="16"/>
        <end position="36"/>
    </location>
</feature>
<organism evidence="4 5">
    <name type="scientific">Meripilus lineatus</name>
    <dbReference type="NCBI Taxonomy" id="2056292"/>
    <lineage>
        <taxon>Eukaryota</taxon>
        <taxon>Fungi</taxon>
        <taxon>Dikarya</taxon>
        <taxon>Basidiomycota</taxon>
        <taxon>Agaricomycotina</taxon>
        <taxon>Agaricomycetes</taxon>
        <taxon>Polyporales</taxon>
        <taxon>Meripilaceae</taxon>
        <taxon>Meripilus</taxon>
    </lineage>
</organism>
<sequence>MSNDANIEEEATFAAEKEQPITKNVSPKVASRTGRPSNPVLRAWSNIGRLVREYNENTVTRTTEDLDTLLVFVGLFSAVVSAFLAVSFQALQEDPADVTARTLIIISQQLSSLSLQSGSLNTTIPAAIPSSSFTPSTVAKIVNILWISCLATSLMVSFGVILLKFILRLTAFDHHLTGISQPRPKEYRARYFRLLEDTTAFRLALGLPLLTMVSLAMFLVGLLLFTIQLNHLVAGLSVLLVELPLWLWILQGISPLIGVILQHIQYGMKAEDPRFLNADDAAEQQRKWDISVLVATERFVGQDDGTHMELTQQCLADAPTHDIYSYVRQILPERASRPFLEMPSLKEIPPDVFKELSDESLTASVRIIGDAIAKLLIEVNSSKWMDDYAEGVSFLAQIDPLRAIPCIPELFGKLIETSNLFATEVLLTLNEYGWKVQPTLSGSLGLRNLVQALGAAIKLDQVGSPLEACYWLLGILTRTATPIIEEHTNEIQSLLDTICSASQSQMQAAAPSVASQGAENILQTITSLNTKCPGLIRGNVVDIITQGLARSKTPDLEPDVQKGKWDKLQRLSEAVSRSRRRPDLMVRAA</sequence>
<dbReference type="InterPro" id="IPR045338">
    <property type="entry name" value="DUF6535"/>
</dbReference>
<feature type="transmembrane region" description="Helical" evidence="2">
    <location>
        <begin position="69"/>
        <end position="91"/>
    </location>
</feature>
<name>A0AAD5YFR9_9APHY</name>
<reference evidence="4" key="1">
    <citation type="submission" date="2022-07" db="EMBL/GenBank/DDBJ databases">
        <title>Genome Sequence of Physisporinus lineatus.</title>
        <authorList>
            <person name="Buettner E."/>
        </authorList>
    </citation>
    <scope>NUCLEOTIDE SEQUENCE</scope>
    <source>
        <strain evidence="4">VT162</strain>
    </source>
</reference>
<dbReference type="AlphaFoldDB" id="A0AAD5YFR9"/>